<evidence type="ECO:0000313" key="2">
    <source>
        <dbReference type="EMBL" id="ANB04242.1"/>
    </source>
</evidence>
<accession>A0ABM6ASP4</accession>
<proteinExistence type="predicted"/>
<evidence type="ECO:0000313" key="3">
    <source>
        <dbReference type="Proteomes" id="UP000076720"/>
    </source>
</evidence>
<dbReference type="EMBL" id="CP012949">
    <property type="protein sequence ID" value="ANB04242.1"/>
    <property type="molecule type" value="Genomic_DNA"/>
</dbReference>
<reference evidence="2 3" key="2">
    <citation type="journal article" date="2016" name="Genome Announc.">
        <title>Complete Genome Sequence of Streptomyces ambofaciens DSM 40697, a Paradigm for Genome Plasticity Studies.</title>
        <authorList>
            <person name="Thibessard A."/>
            <person name="Leblond P."/>
        </authorList>
    </citation>
    <scope>NUCLEOTIDE SEQUENCE [LARGE SCALE GENOMIC DNA]</scope>
    <source>
        <strain evidence="2 3">DSM 40697</strain>
    </source>
</reference>
<dbReference type="Pfam" id="PF09234">
    <property type="entry name" value="DUF1963"/>
    <property type="match status" value="1"/>
</dbReference>
<evidence type="ECO:0008006" key="4">
    <source>
        <dbReference type="Google" id="ProtNLM"/>
    </source>
</evidence>
<reference evidence="3" key="1">
    <citation type="submission" date="2015-10" db="EMBL/GenBank/DDBJ databases">
        <title>Complete genome sequence of Streptomyces ambofaciens DSM 40697.</title>
        <authorList>
            <person name="Thibessard A."/>
            <person name="Leblond P."/>
        </authorList>
    </citation>
    <scope>NUCLEOTIDE SEQUENCE [LARGE SCALE GENOMIC DNA]</scope>
    <source>
        <strain evidence="3">DSM 40697</strain>
    </source>
</reference>
<feature type="region of interest" description="Disordered" evidence="1">
    <location>
        <begin position="96"/>
        <end position="137"/>
    </location>
</feature>
<evidence type="ECO:0000256" key="1">
    <source>
        <dbReference type="SAM" id="MobiDB-lite"/>
    </source>
</evidence>
<keyword evidence="3" id="KW-1185">Reference proteome</keyword>
<sequence>MELLISSFLPAVYPQIGGDGPVVVHLGGNNPMLPVGAGKPSEPFLCSIDCAQIPPNSTGLPLPADGHLLLFGDAEKLGQGPGLGYVVYVPAGTPTTEVPAPKPARGSYEERDYRSVRVGPSWPPSGPDGFADPSDDESEMTVEDYELMDQLSDIWGEAGGNYFGSDLYLGGHADFWNDDPVELANEYEYGGGNDWCLLANWYCGDVVAFPLPRMHWLIRRQDLADLRFDRVMISVDMHG</sequence>
<dbReference type="InterPro" id="IPR015315">
    <property type="entry name" value="DUF1963"/>
</dbReference>
<dbReference type="Gene3D" id="2.30.320.10">
    <property type="entry name" value="YwqG-like"/>
    <property type="match status" value="1"/>
</dbReference>
<dbReference type="InterPro" id="IPR035948">
    <property type="entry name" value="YwqG-like_sf"/>
</dbReference>
<protein>
    <recommendedName>
        <fullName evidence="4">DUF1963 domain-containing protein</fullName>
    </recommendedName>
</protein>
<dbReference type="SUPFAM" id="SSF103032">
    <property type="entry name" value="Hypothetical protein YwqG"/>
    <property type="match status" value="1"/>
</dbReference>
<dbReference type="Proteomes" id="UP000076720">
    <property type="component" value="Chromosome"/>
</dbReference>
<name>A0ABM6ASP4_STRAM</name>
<organism evidence="2 3">
    <name type="scientific">Streptomyces ambofaciens</name>
    <dbReference type="NCBI Taxonomy" id="1889"/>
    <lineage>
        <taxon>Bacteria</taxon>
        <taxon>Bacillati</taxon>
        <taxon>Actinomycetota</taxon>
        <taxon>Actinomycetes</taxon>
        <taxon>Kitasatosporales</taxon>
        <taxon>Streptomycetaceae</taxon>
        <taxon>Streptomyces</taxon>
    </lineage>
</organism>
<gene>
    <name evidence="2" type="ORF">SAM40697_0279</name>
</gene>